<proteinExistence type="predicted"/>
<dbReference type="InterPro" id="IPR026960">
    <property type="entry name" value="RVT-Znf"/>
</dbReference>
<dbReference type="AlphaFoldDB" id="A0A8J6BX89"/>
<evidence type="ECO:0000313" key="3">
    <source>
        <dbReference type="Proteomes" id="UP000729402"/>
    </source>
</evidence>
<gene>
    <name evidence="2" type="ORF">GUJ93_ZPchr0013g37497</name>
</gene>
<protein>
    <recommendedName>
        <fullName evidence="1">Reverse transcriptase zinc-binding domain-containing protein</fullName>
    </recommendedName>
</protein>
<dbReference type="Proteomes" id="UP000729402">
    <property type="component" value="Unassembled WGS sequence"/>
</dbReference>
<evidence type="ECO:0000259" key="1">
    <source>
        <dbReference type="Pfam" id="PF13966"/>
    </source>
</evidence>
<dbReference type="Pfam" id="PF13966">
    <property type="entry name" value="zf-RVT"/>
    <property type="match status" value="1"/>
</dbReference>
<reference evidence="2" key="1">
    <citation type="journal article" date="2021" name="bioRxiv">
        <title>Whole Genome Assembly and Annotation of Northern Wild Rice, Zizania palustris L., Supports a Whole Genome Duplication in the Zizania Genus.</title>
        <authorList>
            <person name="Haas M."/>
            <person name="Kono T."/>
            <person name="Macchietto M."/>
            <person name="Millas R."/>
            <person name="McGilp L."/>
            <person name="Shao M."/>
            <person name="Duquette J."/>
            <person name="Hirsch C.N."/>
            <person name="Kimball J."/>
        </authorList>
    </citation>
    <scope>NUCLEOTIDE SEQUENCE</scope>
    <source>
        <tissue evidence="2">Fresh leaf tissue</tissue>
    </source>
</reference>
<name>A0A8J6BX89_ZIZPA</name>
<reference evidence="2" key="2">
    <citation type="submission" date="2021-02" db="EMBL/GenBank/DDBJ databases">
        <authorList>
            <person name="Kimball J.A."/>
            <person name="Haas M.W."/>
            <person name="Macchietto M."/>
            <person name="Kono T."/>
            <person name="Duquette J."/>
            <person name="Shao M."/>
        </authorList>
    </citation>
    <scope>NUCLEOTIDE SEQUENCE</scope>
    <source>
        <tissue evidence="2">Fresh leaf tissue</tissue>
    </source>
</reference>
<comment type="caution">
    <text evidence="2">The sequence shown here is derived from an EMBL/GenBank/DDBJ whole genome shotgun (WGS) entry which is preliminary data.</text>
</comment>
<evidence type="ECO:0000313" key="2">
    <source>
        <dbReference type="EMBL" id="KAG8099147.1"/>
    </source>
</evidence>
<organism evidence="2 3">
    <name type="scientific">Zizania palustris</name>
    <name type="common">Northern wild rice</name>
    <dbReference type="NCBI Taxonomy" id="103762"/>
    <lineage>
        <taxon>Eukaryota</taxon>
        <taxon>Viridiplantae</taxon>
        <taxon>Streptophyta</taxon>
        <taxon>Embryophyta</taxon>
        <taxon>Tracheophyta</taxon>
        <taxon>Spermatophyta</taxon>
        <taxon>Magnoliopsida</taxon>
        <taxon>Liliopsida</taxon>
        <taxon>Poales</taxon>
        <taxon>Poaceae</taxon>
        <taxon>BOP clade</taxon>
        <taxon>Oryzoideae</taxon>
        <taxon>Oryzeae</taxon>
        <taxon>Zizaniinae</taxon>
        <taxon>Zizania</taxon>
    </lineage>
</organism>
<dbReference type="EMBL" id="JAAALK010000079">
    <property type="protein sequence ID" value="KAG8099147.1"/>
    <property type="molecule type" value="Genomic_DNA"/>
</dbReference>
<keyword evidence="3" id="KW-1185">Reference proteome</keyword>
<accession>A0A8J6BX89</accession>
<dbReference type="OrthoDB" id="689430at2759"/>
<sequence>MKFLSVSDFTNCLRFVSCLSVVEAYSEGDWNLQFRRSLIESEIEQWNELQNLLGEVNLNNRDDQITWNLDKKGFTTKFVYRFITFRVVLDTKMMDIWGSHLSLKVKVFIWLMFKGRIQVGDQLKRMNWMGNPNCKLCGQLETIDHLIFQCPLSHFLSCFI</sequence>
<feature type="domain" description="Reverse transcriptase zinc-binding" evidence="1">
    <location>
        <begin position="74"/>
        <end position="154"/>
    </location>
</feature>